<keyword evidence="1" id="KW-0732">Signal</keyword>
<evidence type="ECO:0000313" key="3">
    <source>
        <dbReference type="Proteomes" id="UP000519439"/>
    </source>
</evidence>
<dbReference type="Proteomes" id="UP000519439">
    <property type="component" value="Unassembled WGS sequence"/>
</dbReference>
<name>A0A7W6N9Z8_9HYPH</name>
<dbReference type="EMBL" id="JACIDC010000017">
    <property type="protein sequence ID" value="MBB4041973.1"/>
    <property type="molecule type" value="Genomic_DNA"/>
</dbReference>
<sequence>MTLKTIHRRALLSALIASPFAVSSFPALAAPSWPKMVVTKDPNCGCCSAWIDHVRAAGFTVDVVEKSEVARLKVRLGVPQALASCHTAEIGGYVIEGHVPAGAIKRLLAEKPDGRGLAVAGMPIGSPGMEVEGAEPDIYDVVLFGPAGQRPYARFKGPLEA</sequence>
<dbReference type="AlphaFoldDB" id="A0A7W6N9Z8"/>
<accession>A0A7W6N9Z8</accession>
<keyword evidence="3" id="KW-1185">Reference proteome</keyword>
<protein>
    <recommendedName>
        <fullName evidence="4">Metal-binding protein</fullName>
    </recommendedName>
</protein>
<organism evidence="2 3">
    <name type="scientific">Microvirga flocculans</name>
    <dbReference type="NCBI Taxonomy" id="217168"/>
    <lineage>
        <taxon>Bacteria</taxon>
        <taxon>Pseudomonadati</taxon>
        <taxon>Pseudomonadota</taxon>
        <taxon>Alphaproteobacteria</taxon>
        <taxon>Hyphomicrobiales</taxon>
        <taxon>Methylobacteriaceae</taxon>
        <taxon>Microvirga</taxon>
    </lineage>
</organism>
<reference evidence="2 3" key="1">
    <citation type="submission" date="2020-08" db="EMBL/GenBank/DDBJ databases">
        <title>Genomic Encyclopedia of Type Strains, Phase IV (KMG-IV): sequencing the most valuable type-strain genomes for metagenomic binning, comparative biology and taxonomic classification.</title>
        <authorList>
            <person name="Goeker M."/>
        </authorList>
    </citation>
    <scope>NUCLEOTIDE SEQUENCE [LARGE SCALE GENOMIC DNA]</scope>
    <source>
        <strain evidence="2 3">DSM 15743</strain>
    </source>
</reference>
<proteinExistence type="predicted"/>
<evidence type="ECO:0000256" key="1">
    <source>
        <dbReference type="SAM" id="SignalP"/>
    </source>
</evidence>
<comment type="caution">
    <text evidence="2">The sequence shown here is derived from an EMBL/GenBank/DDBJ whole genome shotgun (WGS) entry which is preliminary data.</text>
</comment>
<dbReference type="Pfam" id="PF04214">
    <property type="entry name" value="DUF411"/>
    <property type="match status" value="1"/>
</dbReference>
<evidence type="ECO:0008006" key="4">
    <source>
        <dbReference type="Google" id="ProtNLM"/>
    </source>
</evidence>
<gene>
    <name evidence="2" type="ORF">GGR34_003657</name>
</gene>
<evidence type="ECO:0000313" key="2">
    <source>
        <dbReference type="EMBL" id="MBB4041973.1"/>
    </source>
</evidence>
<dbReference type="InterPro" id="IPR007332">
    <property type="entry name" value="DUF411"/>
</dbReference>
<feature type="signal peptide" evidence="1">
    <location>
        <begin position="1"/>
        <end position="29"/>
    </location>
</feature>
<feature type="chain" id="PRO_5031414515" description="Metal-binding protein" evidence="1">
    <location>
        <begin position="30"/>
        <end position="161"/>
    </location>
</feature>